<evidence type="ECO:0000256" key="1">
    <source>
        <dbReference type="ARBA" id="ARBA00008954"/>
    </source>
</evidence>
<dbReference type="InterPro" id="IPR005814">
    <property type="entry name" value="Aminotrans_3"/>
</dbReference>
<dbReference type="InterPro" id="IPR015421">
    <property type="entry name" value="PyrdxlP-dep_Trfase_major"/>
</dbReference>
<dbReference type="Pfam" id="PF00202">
    <property type="entry name" value="Aminotran_3"/>
    <property type="match status" value="1"/>
</dbReference>
<protein>
    <submittedName>
        <fullName evidence="4">Aspartate aminotransferase family protein</fullName>
    </submittedName>
</protein>
<dbReference type="PIRSF" id="PIRSF000521">
    <property type="entry name" value="Transaminase_4ab_Lys_Orn"/>
    <property type="match status" value="1"/>
</dbReference>
<name>A0ABQ6LR57_9RHOB</name>
<evidence type="ECO:0000256" key="2">
    <source>
        <dbReference type="ARBA" id="ARBA00022898"/>
    </source>
</evidence>
<dbReference type="Gene3D" id="3.40.640.10">
    <property type="entry name" value="Type I PLP-dependent aspartate aminotransferase-like (Major domain)"/>
    <property type="match status" value="1"/>
</dbReference>
<gene>
    <name evidence="4" type="ORF">LNKW23_29120</name>
</gene>
<organism evidence="4 5">
    <name type="scientific">Paralimibaculum aggregatum</name>
    <dbReference type="NCBI Taxonomy" id="3036245"/>
    <lineage>
        <taxon>Bacteria</taxon>
        <taxon>Pseudomonadati</taxon>
        <taxon>Pseudomonadota</taxon>
        <taxon>Alphaproteobacteria</taxon>
        <taxon>Rhodobacterales</taxon>
        <taxon>Paracoccaceae</taxon>
        <taxon>Paralimibaculum</taxon>
    </lineage>
</organism>
<evidence type="ECO:0000256" key="3">
    <source>
        <dbReference type="RuleBase" id="RU003560"/>
    </source>
</evidence>
<comment type="similarity">
    <text evidence="1 3">Belongs to the class-III pyridoxal-phosphate-dependent aminotransferase family.</text>
</comment>
<keyword evidence="2 3" id="KW-0663">Pyridoxal phosphate</keyword>
<dbReference type="EMBL" id="BSYI01000023">
    <property type="protein sequence ID" value="GMG83699.1"/>
    <property type="molecule type" value="Genomic_DNA"/>
</dbReference>
<dbReference type="PANTHER" id="PTHR43094:SF1">
    <property type="entry name" value="AMINOTRANSFERASE CLASS-III"/>
    <property type="match status" value="1"/>
</dbReference>
<reference evidence="4 5" key="1">
    <citation type="submission" date="2023-04" db="EMBL/GenBank/DDBJ databases">
        <title>Marinoamorphus aggregata gen. nov., sp. Nov., isolate from tissue of brittle star Ophioplocus japonicus.</title>
        <authorList>
            <person name="Kawano K."/>
            <person name="Sawayama S."/>
            <person name="Nakagawa S."/>
        </authorList>
    </citation>
    <scope>NUCLEOTIDE SEQUENCE [LARGE SCALE GENOMIC DNA]</scope>
    <source>
        <strain evidence="4 5">NKW23</strain>
    </source>
</reference>
<dbReference type="SUPFAM" id="SSF53383">
    <property type="entry name" value="PLP-dependent transferases"/>
    <property type="match status" value="1"/>
</dbReference>
<keyword evidence="5" id="KW-1185">Reference proteome</keyword>
<comment type="caution">
    <text evidence="4">The sequence shown here is derived from an EMBL/GenBank/DDBJ whole genome shotgun (WGS) entry which is preliminary data.</text>
</comment>
<evidence type="ECO:0000313" key="4">
    <source>
        <dbReference type="EMBL" id="GMG83699.1"/>
    </source>
</evidence>
<dbReference type="GO" id="GO:0008483">
    <property type="term" value="F:transaminase activity"/>
    <property type="evidence" value="ECO:0007669"/>
    <property type="project" value="UniProtKB-KW"/>
</dbReference>
<dbReference type="InterPro" id="IPR015424">
    <property type="entry name" value="PyrdxlP-dep_Trfase"/>
</dbReference>
<dbReference type="Gene3D" id="3.90.1150.10">
    <property type="entry name" value="Aspartate Aminotransferase, domain 1"/>
    <property type="match status" value="1"/>
</dbReference>
<accession>A0ABQ6LR57</accession>
<dbReference type="InterPro" id="IPR015422">
    <property type="entry name" value="PyrdxlP-dep_Trfase_small"/>
</dbReference>
<dbReference type="Proteomes" id="UP001239909">
    <property type="component" value="Unassembled WGS sequence"/>
</dbReference>
<evidence type="ECO:0000313" key="5">
    <source>
        <dbReference type="Proteomes" id="UP001239909"/>
    </source>
</evidence>
<sequence length="446" mass="48501">MHDLDVGGATRANSLEEHWMPFTGNRDFKINPRLVVKGEGMYYTDHKGGRVIDGSSALFCSPAGHARPEIADAVSAQLRENSYTPPFQLGHPGSFELARRVAGLLPEPLNHVFFVNSGSESIDTALKIAMAYHRANGQAQRLRFVSRERAYHGVNIGGVSLAGMVKNRETFPVTMPNVVTMRHTFTGKELFCDGQPQQDGVELANDLERHCQTYGGSTIAAVFVEPVAGSTGTLVPPVGYLERIREICDAHGILLVFDEVITGFGRLGAPFASQLFGVTPDICTMAKALTNGSIPMGAVAVRDEIYETVTDASPENAIEFFHGYTYSAHPAACAAGNAALEIYRSEALFDRAAELAPYFKDAMMSLRDHDLVTDIRTIGMMSGLEVAHDGVPGRRGQEMQKTLFWNGCHVKFTGDTAIVAPAFVAERAHIDEIVDKIRKTLDQAKG</sequence>
<keyword evidence="4" id="KW-0808">Transferase</keyword>
<dbReference type="RefSeq" id="WP_285672491.1">
    <property type="nucleotide sequence ID" value="NZ_BSYI01000023.1"/>
</dbReference>
<dbReference type="PANTHER" id="PTHR43094">
    <property type="entry name" value="AMINOTRANSFERASE"/>
    <property type="match status" value="1"/>
</dbReference>
<proteinExistence type="inferred from homology"/>
<keyword evidence="4" id="KW-0032">Aminotransferase</keyword>
<dbReference type="CDD" id="cd00610">
    <property type="entry name" value="OAT_like"/>
    <property type="match status" value="1"/>
</dbReference>